<protein>
    <submittedName>
        <fullName evidence="5">Phage tail tape measure protein</fullName>
    </submittedName>
</protein>
<keyword evidence="3" id="KW-1133">Transmembrane helix</keyword>
<proteinExistence type="predicted"/>
<gene>
    <name evidence="5" type="ORF">FZC84_21270</name>
</gene>
<evidence type="ECO:0000256" key="3">
    <source>
        <dbReference type="SAM" id="Phobius"/>
    </source>
</evidence>
<organism evidence="5 6">
    <name type="scientific">Rossellomorea vietnamensis</name>
    <dbReference type="NCBI Taxonomy" id="218284"/>
    <lineage>
        <taxon>Bacteria</taxon>
        <taxon>Bacillati</taxon>
        <taxon>Bacillota</taxon>
        <taxon>Bacilli</taxon>
        <taxon>Bacillales</taxon>
        <taxon>Bacillaceae</taxon>
        <taxon>Rossellomorea</taxon>
    </lineage>
</organism>
<dbReference type="EMBL" id="VTEG01000028">
    <property type="protein sequence ID" value="TYR95725.1"/>
    <property type="molecule type" value="Genomic_DNA"/>
</dbReference>
<name>A0A5D4M3U8_9BACI</name>
<dbReference type="RefSeq" id="WP_148955196.1">
    <property type="nucleotide sequence ID" value="NZ_VTEG01000028.1"/>
</dbReference>
<dbReference type="InterPro" id="IPR010090">
    <property type="entry name" value="Phage_tape_meas"/>
</dbReference>
<dbReference type="NCBIfam" id="TIGR01760">
    <property type="entry name" value="tape_meas_TP901"/>
    <property type="match status" value="1"/>
</dbReference>
<keyword evidence="1" id="KW-1188">Viral release from host cell</keyword>
<feature type="transmembrane region" description="Helical" evidence="3">
    <location>
        <begin position="399"/>
        <end position="423"/>
    </location>
</feature>
<keyword evidence="3" id="KW-0812">Transmembrane</keyword>
<sequence>MDKEMIVKISADITQMQASLKRIGQDFEQLGNKGGRPFENLTKNLESAGQRMSNVGKDLSMKLTAPLALAGTGMMKTYANFEDQMARVKAISGASEEEFQKLNNTAKELGASTRFSASEAGSALEFLSMAGFKANESMKALPGLLDLAAASGTDLGVTADITSNILSGFQLNADQAGRMADVLAKTTTSSNVNVEMLGNTMSYVAPVAADLGLSLEEVSAAAGLLGDAGIQSQKAGTSLRMGLLRLANATPKAAGTMEELGLEFFTSEGKMKSLAEIVETLQTKMADLTDEQRTQALATIFGAESVSSWSTLMARGSDELTAFTKELENSSGTAAEMAETMNDTTKGGFKEMMSALEGLAIAFGELLAPKIAQVADKITELMRNFTGLSEETKMTILKVGGFALALGPLAFAAGKVITAFAGIGKALGLLRLNPIIGLVTILGTTLGGIFAKNFFENSPLASAFGELQGQTNELQREFNDLEQSMDESILDMELTIKSGLKVETGDIENLNSQTSEYKKRLQEELQNQMKENTMYFETNFGGMEDANPVKEEQKAILDKRNSYLQEQFDEVDRLYKEYNKISSEALKDGKTIRLDGLEEIKKINEQMASIGQKSLSDLQVEGEALRVKSENAVGKEKQQYFSERIKLAYEKEKKAIEEADKQLKDQLKQLLIDKQNGAISTEEYDSTRQKIYEIYDDLVNTAKDTTRESVQALKDADPEIMKTIEVTTGKIKTDWDEMLDDMAKDTGSFAKKVGTTIFETGGWIGRKLDDLVDPLSKKLAEPFKLGAVDVSSVNKASGPRKQNSVNVKNDVAVYLDSEQISGRVESRINKDYIFNNPNLT</sequence>
<accession>A0A5D4M3U8</accession>
<dbReference type="Pfam" id="PF10145">
    <property type="entry name" value="PhageMin_Tail"/>
    <property type="match status" value="1"/>
</dbReference>
<feature type="domain" description="Phage tail tape measure protein" evidence="4">
    <location>
        <begin position="104"/>
        <end position="302"/>
    </location>
</feature>
<dbReference type="Proteomes" id="UP000325182">
    <property type="component" value="Unassembled WGS sequence"/>
</dbReference>
<feature type="coiled-coil region" evidence="2">
    <location>
        <begin position="642"/>
        <end position="673"/>
    </location>
</feature>
<comment type="caution">
    <text evidence="5">The sequence shown here is derived from an EMBL/GenBank/DDBJ whole genome shotgun (WGS) entry which is preliminary data.</text>
</comment>
<dbReference type="AlphaFoldDB" id="A0A5D4M3U8"/>
<keyword evidence="2" id="KW-0175">Coiled coil</keyword>
<feature type="transmembrane region" description="Helical" evidence="3">
    <location>
        <begin position="435"/>
        <end position="455"/>
    </location>
</feature>
<feature type="coiled-coil region" evidence="2">
    <location>
        <begin position="464"/>
        <end position="538"/>
    </location>
</feature>
<keyword evidence="3" id="KW-0472">Membrane</keyword>
<evidence type="ECO:0000313" key="6">
    <source>
        <dbReference type="Proteomes" id="UP000325182"/>
    </source>
</evidence>
<dbReference type="PANTHER" id="PTHR37813">
    <property type="entry name" value="FELS-2 PROPHAGE PROTEIN"/>
    <property type="match status" value="1"/>
</dbReference>
<reference evidence="5 6" key="1">
    <citation type="submission" date="2019-08" db="EMBL/GenBank/DDBJ databases">
        <title>Bacillus genomes from the desert of Cuatro Cienegas, Coahuila.</title>
        <authorList>
            <person name="Olmedo-Alvarez G."/>
        </authorList>
    </citation>
    <scope>NUCLEOTIDE SEQUENCE [LARGE SCALE GENOMIC DNA]</scope>
    <source>
        <strain evidence="5 6">CH128b_4D</strain>
    </source>
</reference>
<evidence type="ECO:0000256" key="2">
    <source>
        <dbReference type="SAM" id="Coils"/>
    </source>
</evidence>
<evidence type="ECO:0000313" key="5">
    <source>
        <dbReference type="EMBL" id="TYR95725.1"/>
    </source>
</evidence>
<evidence type="ECO:0000256" key="1">
    <source>
        <dbReference type="ARBA" id="ARBA00022612"/>
    </source>
</evidence>
<dbReference type="PANTHER" id="PTHR37813:SF1">
    <property type="entry name" value="FELS-2 PROPHAGE PROTEIN"/>
    <property type="match status" value="1"/>
</dbReference>
<evidence type="ECO:0000259" key="4">
    <source>
        <dbReference type="Pfam" id="PF10145"/>
    </source>
</evidence>